<reference evidence="2" key="1">
    <citation type="submission" date="2021-06" db="EMBL/GenBank/DDBJ databases">
        <authorList>
            <person name="Kallberg Y."/>
            <person name="Tangrot J."/>
            <person name="Rosling A."/>
        </authorList>
    </citation>
    <scope>NUCLEOTIDE SEQUENCE</scope>
    <source>
        <strain evidence="2">CL551</strain>
    </source>
</reference>
<dbReference type="Proteomes" id="UP000789342">
    <property type="component" value="Unassembled WGS sequence"/>
</dbReference>
<protein>
    <submittedName>
        <fullName evidence="2">5781_t:CDS:1</fullName>
    </submittedName>
</protein>
<feature type="compositionally biased region" description="Basic and acidic residues" evidence="1">
    <location>
        <begin position="1"/>
        <end position="10"/>
    </location>
</feature>
<sequence>MRHKMDRHDSGMYYDEGDTSESDLDSDIEPEPETQAFVTKPIDQILLNLKLRISSPSDLSEKEVANMIKKILSGAQDNKHQKNHFATYLLHIHHPED</sequence>
<organism evidence="2 3">
    <name type="scientific">Acaulospora morrowiae</name>
    <dbReference type="NCBI Taxonomy" id="94023"/>
    <lineage>
        <taxon>Eukaryota</taxon>
        <taxon>Fungi</taxon>
        <taxon>Fungi incertae sedis</taxon>
        <taxon>Mucoromycota</taxon>
        <taxon>Glomeromycotina</taxon>
        <taxon>Glomeromycetes</taxon>
        <taxon>Diversisporales</taxon>
        <taxon>Acaulosporaceae</taxon>
        <taxon>Acaulospora</taxon>
    </lineage>
</organism>
<evidence type="ECO:0000313" key="3">
    <source>
        <dbReference type="Proteomes" id="UP000789342"/>
    </source>
</evidence>
<feature type="compositionally biased region" description="Acidic residues" evidence="1">
    <location>
        <begin position="15"/>
        <end position="28"/>
    </location>
</feature>
<evidence type="ECO:0000256" key="1">
    <source>
        <dbReference type="SAM" id="MobiDB-lite"/>
    </source>
</evidence>
<feature type="region of interest" description="Disordered" evidence="1">
    <location>
        <begin position="1"/>
        <end position="28"/>
    </location>
</feature>
<name>A0A9N9AXT0_9GLOM</name>
<evidence type="ECO:0000313" key="2">
    <source>
        <dbReference type="EMBL" id="CAG8547373.1"/>
    </source>
</evidence>
<dbReference type="EMBL" id="CAJVPV010003254">
    <property type="protein sequence ID" value="CAG8547373.1"/>
    <property type="molecule type" value="Genomic_DNA"/>
</dbReference>
<accession>A0A9N9AXT0</accession>
<gene>
    <name evidence="2" type="ORF">AMORRO_LOCUS5411</name>
</gene>
<comment type="caution">
    <text evidence="2">The sequence shown here is derived from an EMBL/GenBank/DDBJ whole genome shotgun (WGS) entry which is preliminary data.</text>
</comment>
<keyword evidence="3" id="KW-1185">Reference proteome</keyword>
<proteinExistence type="predicted"/>
<dbReference type="AlphaFoldDB" id="A0A9N9AXT0"/>